<dbReference type="Proteomes" id="UP000676336">
    <property type="component" value="Unassembled WGS sequence"/>
</dbReference>
<organism evidence="1 2">
    <name type="scientific">Rotaria magnacalcarata</name>
    <dbReference type="NCBI Taxonomy" id="392030"/>
    <lineage>
        <taxon>Eukaryota</taxon>
        <taxon>Metazoa</taxon>
        <taxon>Spiralia</taxon>
        <taxon>Gnathifera</taxon>
        <taxon>Rotifera</taxon>
        <taxon>Eurotatoria</taxon>
        <taxon>Bdelloidea</taxon>
        <taxon>Philodinida</taxon>
        <taxon>Philodinidae</taxon>
        <taxon>Rotaria</taxon>
    </lineage>
</organism>
<evidence type="ECO:0000313" key="2">
    <source>
        <dbReference type="Proteomes" id="UP000676336"/>
    </source>
</evidence>
<comment type="caution">
    <text evidence="1">The sequence shown here is derived from an EMBL/GenBank/DDBJ whole genome shotgun (WGS) entry which is preliminary data.</text>
</comment>
<dbReference type="AlphaFoldDB" id="A0A8S3K5M7"/>
<name>A0A8S3K5M7_9BILA</name>
<accession>A0A8S3K5M7</accession>
<dbReference type="EMBL" id="CAJOBI010356041">
    <property type="protein sequence ID" value="CAF5223924.1"/>
    <property type="molecule type" value="Genomic_DNA"/>
</dbReference>
<gene>
    <name evidence="1" type="ORF">SMN809_LOCUS83557</name>
</gene>
<sequence>APESSDSQQSPAVSPLFDAFQDELVL</sequence>
<evidence type="ECO:0000313" key="1">
    <source>
        <dbReference type="EMBL" id="CAF5223924.1"/>
    </source>
</evidence>
<protein>
    <submittedName>
        <fullName evidence="1">Uncharacterized protein</fullName>
    </submittedName>
</protein>
<feature type="non-terminal residue" evidence="1">
    <location>
        <position position="1"/>
    </location>
</feature>
<proteinExistence type="predicted"/>
<reference evidence="1" key="1">
    <citation type="submission" date="2021-02" db="EMBL/GenBank/DDBJ databases">
        <authorList>
            <person name="Nowell W R."/>
        </authorList>
    </citation>
    <scope>NUCLEOTIDE SEQUENCE</scope>
</reference>